<gene>
    <name evidence="2" type="ORF">GPM918_LOCUS25542</name>
    <name evidence="1" type="ORF">OVA965_LOCUS13186</name>
    <name evidence="4" type="ORF">SRO942_LOCUS25546</name>
    <name evidence="3" type="ORF">TMI583_LOCUS13189</name>
</gene>
<dbReference type="EMBL" id="CAJOBA010005455">
    <property type="protein sequence ID" value="CAF3744037.1"/>
    <property type="molecule type" value="Genomic_DNA"/>
</dbReference>
<dbReference type="EMBL" id="CAJNOK010005449">
    <property type="protein sequence ID" value="CAF0972747.1"/>
    <property type="molecule type" value="Genomic_DNA"/>
</dbReference>
<dbReference type="Proteomes" id="UP000682733">
    <property type="component" value="Unassembled WGS sequence"/>
</dbReference>
<comment type="caution">
    <text evidence="2">The sequence shown here is derived from an EMBL/GenBank/DDBJ whole genome shotgun (WGS) entry which is preliminary data.</text>
</comment>
<keyword evidence="5" id="KW-1185">Reference proteome</keyword>
<dbReference type="EMBL" id="CAJNOQ010009953">
    <property type="protein sequence ID" value="CAF1238597.1"/>
    <property type="molecule type" value="Genomic_DNA"/>
</dbReference>
<sequence>MFPSLVQHNLRRPHSRDDMDEFNDFMSDANVLIVGTRRKQFRSAANVNVNQNTANSHLNNRQQITTAVTTSTCALVQQSSGTNISLEAERFPQTCYPFPPFIIHFSSGNVKDQYVVDDIFKHVNDKHKYNVAVAGFGRSTNFCQPDEYNVLLFVSNICLII</sequence>
<evidence type="ECO:0000313" key="1">
    <source>
        <dbReference type="EMBL" id="CAF0972747.1"/>
    </source>
</evidence>
<evidence type="ECO:0000313" key="4">
    <source>
        <dbReference type="EMBL" id="CAF4000777.1"/>
    </source>
</evidence>
<dbReference type="Proteomes" id="UP000677228">
    <property type="component" value="Unassembled WGS sequence"/>
</dbReference>
<dbReference type="EMBL" id="CAJOBC010009958">
    <property type="protein sequence ID" value="CAF4000777.1"/>
    <property type="molecule type" value="Genomic_DNA"/>
</dbReference>
<dbReference type="OrthoDB" id="10022108at2759"/>
<proteinExistence type="predicted"/>
<accession>A0A814Z7H1</accession>
<name>A0A814Z7H1_9BILA</name>
<evidence type="ECO:0000313" key="5">
    <source>
        <dbReference type="Proteomes" id="UP000663829"/>
    </source>
</evidence>
<dbReference type="Proteomes" id="UP000663829">
    <property type="component" value="Unassembled WGS sequence"/>
</dbReference>
<dbReference type="Proteomes" id="UP000681722">
    <property type="component" value="Unassembled WGS sequence"/>
</dbReference>
<protein>
    <submittedName>
        <fullName evidence="2">Uncharacterized protein</fullName>
    </submittedName>
</protein>
<organism evidence="2 5">
    <name type="scientific">Didymodactylos carnosus</name>
    <dbReference type="NCBI Taxonomy" id="1234261"/>
    <lineage>
        <taxon>Eukaryota</taxon>
        <taxon>Metazoa</taxon>
        <taxon>Spiralia</taxon>
        <taxon>Gnathifera</taxon>
        <taxon>Rotifera</taxon>
        <taxon>Eurotatoria</taxon>
        <taxon>Bdelloidea</taxon>
        <taxon>Philodinida</taxon>
        <taxon>Philodinidae</taxon>
        <taxon>Didymodactylos</taxon>
    </lineage>
</organism>
<evidence type="ECO:0000313" key="3">
    <source>
        <dbReference type="EMBL" id="CAF3744037.1"/>
    </source>
</evidence>
<dbReference type="AlphaFoldDB" id="A0A814Z7H1"/>
<evidence type="ECO:0000313" key="2">
    <source>
        <dbReference type="EMBL" id="CAF1238597.1"/>
    </source>
</evidence>
<reference evidence="2" key="1">
    <citation type="submission" date="2021-02" db="EMBL/GenBank/DDBJ databases">
        <authorList>
            <person name="Nowell W R."/>
        </authorList>
    </citation>
    <scope>NUCLEOTIDE SEQUENCE</scope>
</reference>